<evidence type="ECO:0000256" key="4">
    <source>
        <dbReference type="PROSITE-ProRule" id="PRU00723"/>
    </source>
</evidence>
<reference evidence="7" key="1">
    <citation type="submission" date="2021-02" db="EMBL/GenBank/DDBJ databases">
        <authorList>
            <person name="Dougan E. K."/>
            <person name="Rhodes N."/>
            <person name="Thang M."/>
            <person name="Chan C."/>
        </authorList>
    </citation>
    <scope>NUCLEOTIDE SEQUENCE</scope>
</reference>
<keyword evidence="2 4" id="KW-0863">Zinc-finger</keyword>
<gene>
    <name evidence="7" type="ORF">PGLA1383_LOCUS19468</name>
</gene>
<feature type="compositionally biased region" description="Basic and acidic residues" evidence="5">
    <location>
        <begin position="431"/>
        <end position="440"/>
    </location>
</feature>
<keyword evidence="8" id="KW-1185">Reference proteome</keyword>
<dbReference type="InterPro" id="IPR000571">
    <property type="entry name" value="Znf_CCCH"/>
</dbReference>
<feature type="region of interest" description="Disordered" evidence="5">
    <location>
        <begin position="524"/>
        <end position="551"/>
    </location>
</feature>
<feature type="region of interest" description="Disordered" evidence="5">
    <location>
        <begin position="224"/>
        <end position="244"/>
    </location>
</feature>
<name>A0A813EGA0_POLGL</name>
<feature type="region of interest" description="Disordered" evidence="5">
    <location>
        <begin position="331"/>
        <end position="475"/>
    </location>
</feature>
<evidence type="ECO:0000313" key="8">
    <source>
        <dbReference type="Proteomes" id="UP000654075"/>
    </source>
</evidence>
<dbReference type="GO" id="GO:0008270">
    <property type="term" value="F:zinc ion binding"/>
    <property type="evidence" value="ECO:0007669"/>
    <property type="project" value="UniProtKB-KW"/>
</dbReference>
<evidence type="ECO:0000259" key="6">
    <source>
        <dbReference type="PROSITE" id="PS50103"/>
    </source>
</evidence>
<dbReference type="OrthoDB" id="432839at2759"/>
<comment type="caution">
    <text evidence="7">The sequence shown here is derived from an EMBL/GenBank/DDBJ whole genome shotgun (WGS) entry which is preliminary data.</text>
</comment>
<accession>A0A813EGA0</accession>
<dbReference type="InterPro" id="IPR036855">
    <property type="entry name" value="Znf_CCCH_sf"/>
</dbReference>
<feature type="region of interest" description="Disordered" evidence="5">
    <location>
        <begin position="612"/>
        <end position="684"/>
    </location>
</feature>
<dbReference type="PROSITE" id="PS50103">
    <property type="entry name" value="ZF_C3H1"/>
    <property type="match status" value="1"/>
</dbReference>
<evidence type="ECO:0000256" key="2">
    <source>
        <dbReference type="ARBA" id="ARBA00022771"/>
    </source>
</evidence>
<feature type="compositionally biased region" description="Basic and acidic residues" evidence="5">
    <location>
        <begin position="616"/>
        <end position="670"/>
    </location>
</feature>
<keyword evidence="3 4" id="KW-0862">Zinc</keyword>
<feature type="compositionally biased region" description="Basic residues" evidence="5">
    <location>
        <begin position="413"/>
        <end position="430"/>
    </location>
</feature>
<feature type="region of interest" description="Disordered" evidence="5">
    <location>
        <begin position="114"/>
        <end position="159"/>
    </location>
</feature>
<feature type="compositionally biased region" description="Low complexity" evidence="5">
    <location>
        <begin position="129"/>
        <end position="159"/>
    </location>
</feature>
<dbReference type="Proteomes" id="UP000654075">
    <property type="component" value="Unassembled WGS sequence"/>
</dbReference>
<dbReference type="EMBL" id="CAJNNV010012877">
    <property type="protein sequence ID" value="CAE8601171.1"/>
    <property type="molecule type" value="Genomic_DNA"/>
</dbReference>
<dbReference type="AlphaFoldDB" id="A0A813EGA0"/>
<feature type="domain" description="C3H1-type" evidence="6">
    <location>
        <begin position="476"/>
        <end position="503"/>
    </location>
</feature>
<organism evidence="7 8">
    <name type="scientific">Polarella glacialis</name>
    <name type="common">Dinoflagellate</name>
    <dbReference type="NCBI Taxonomy" id="89957"/>
    <lineage>
        <taxon>Eukaryota</taxon>
        <taxon>Sar</taxon>
        <taxon>Alveolata</taxon>
        <taxon>Dinophyceae</taxon>
        <taxon>Suessiales</taxon>
        <taxon>Suessiaceae</taxon>
        <taxon>Polarella</taxon>
    </lineage>
</organism>
<evidence type="ECO:0000313" key="7">
    <source>
        <dbReference type="EMBL" id="CAE8601171.1"/>
    </source>
</evidence>
<keyword evidence="1 4" id="KW-0479">Metal-binding</keyword>
<sequence length="684" mass="73806">MAGCPLAEAFLSFVGERASELDVVSLRKCPVHSLRPATLLRLLRALTGAFDVVSSQGHPQLELIRLRPASVTQSLTTPAKQNLVTTTTLGIAMPASTQPATLTAPATVTATATTPATLATPSPAPAPATRPATPAMPSSSSATPSTATPSTATTASSTPVNLSASAVSSGGLLAGLSSPPVETSTAKASEHSAVQGSSNAACAAASPPVASASASGPGRPKLLGFGATSLAAPRRPPGRGKGALQPKLVRRSIDWKDAKFLERLVRRGLAAGDEGWTAAWHELCTQREVSADFAQQAPPKAVLVQFLEVNLYRTTGKAWARELLYKRQGEEEEAIQVDDPSPSNEAAAEETEASAEGQTEEPDLQVLAVPWFPSREPPQRKPSTVGGQSVDSADAAQEESEQLEEERVEKRDKKDKKKEKKEKKDKKEKKRNREKERDEEAPSDANACPFLGKDAADSSNSSDGIDLEQAAPPSRDHRTRMCFTLLEGRCHKGRDCVHAHSAEDLRKPGEALLDFEKVVRKQQAKRPRAGSAAANASVSMPATRTGPAMPQQHWPPSPMAMGHMMGMSAPHMMDPMMLHSPMDGMMGMPAMMHGVMPQDMMHMLPHLNPHMVMEGSETRRKEDKSKKRKELEREQDKTEKEKSREKAKGKDKHRDNSDEDRSKPKKDKKDKGKPKERKVDDEDL</sequence>
<feature type="zinc finger region" description="C3H1-type" evidence="4">
    <location>
        <begin position="476"/>
        <end position="503"/>
    </location>
</feature>
<evidence type="ECO:0000256" key="1">
    <source>
        <dbReference type="ARBA" id="ARBA00022723"/>
    </source>
</evidence>
<protein>
    <recommendedName>
        <fullName evidence="6">C3H1-type domain-containing protein</fullName>
    </recommendedName>
</protein>
<proteinExistence type="predicted"/>
<evidence type="ECO:0000256" key="3">
    <source>
        <dbReference type="ARBA" id="ARBA00022833"/>
    </source>
</evidence>
<feature type="compositionally biased region" description="Acidic residues" evidence="5">
    <location>
        <begin position="347"/>
        <end position="363"/>
    </location>
</feature>
<evidence type="ECO:0000256" key="5">
    <source>
        <dbReference type="SAM" id="MobiDB-lite"/>
    </source>
</evidence>
<dbReference type="SUPFAM" id="SSF90229">
    <property type="entry name" value="CCCH zinc finger"/>
    <property type="match status" value="1"/>
</dbReference>